<sequence>MKAGDYIYTPRFCSVKIKKVYKDEGQARKDGFYEPTYYKDGQYKIYGKHTGTNTMDFAAIQI</sequence>
<dbReference type="AlphaFoldDB" id="A0A4R1S4U9"/>
<proteinExistence type="predicted"/>
<dbReference type="RefSeq" id="WP_132013244.1">
    <property type="nucleotide sequence ID" value="NZ_SLUN01000004.1"/>
</dbReference>
<dbReference type="OrthoDB" id="1829981at2"/>
<dbReference type="Proteomes" id="UP000295008">
    <property type="component" value="Unassembled WGS sequence"/>
</dbReference>
<keyword evidence="2" id="KW-1185">Reference proteome</keyword>
<comment type="caution">
    <text evidence="1">The sequence shown here is derived from an EMBL/GenBank/DDBJ whole genome shotgun (WGS) entry which is preliminary data.</text>
</comment>
<reference evidence="1 2" key="1">
    <citation type="submission" date="2019-03" db="EMBL/GenBank/DDBJ databases">
        <title>Genomic Encyclopedia of Type Strains, Phase IV (KMG-IV): sequencing the most valuable type-strain genomes for metagenomic binning, comparative biology and taxonomic classification.</title>
        <authorList>
            <person name="Goeker M."/>
        </authorList>
    </citation>
    <scope>NUCLEOTIDE SEQUENCE [LARGE SCALE GENOMIC DNA]</scope>
    <source>
        <strain evidence="1 2">LX-B</strain>
    </source>
</reference>
<evidence type="ECO:0000313" key="2">
    <source>
        <dbReference type="Proteomes" id="UP000295008"/>
    </source>
</evidence>
<dbReference type="EMBL" id="SLUN01000004">
    <property type="protein sequence ID" value="TCL74258.1"/>
    <property type="molecule type" value="Genomic_DNA"/>
</dbReference>
<protein>
    <submittedName>
        <fullName evidence="1">Uncharacterized protein</fullName>
    </submittedName>
</protein>
<organism evidence="1 2">
    <name type="scientific">Hydrogenispora ethanolica</name>
    <dbReference type="NCBI Taxonomy" id="1082276"/>
    <lineage>
        <taxon>Bacteria</taxon>
        <taxon>Bacillati</taxon>
        <taxon>Bacillota</taxon>
        <taxon>Hydrogenispora</taxon>
    </lineage>
</organism>
<gene>
    <name evidence="1" type="ORF">EDC14_1004196</name>
</gene>
<name>A0A4R1S4U9_HYDET</name>
<accession>A0A4R1S4U9</accession>
<evidence type="ECO:0000313" key="1">
    <source>
        <dbReference type="EMBL" id="TCL74258.1"/>
    </source>
</evidence>